<organism evidence="2 3">
    <name type="scientific">Sorangium cellulosum (strain So ce56)</name>
    <name type="common">Polyangium cellulosum (strain So ce56)</name>
    <dbReference type="NCBI Taxonomy" id="448385"/>
    <lineage>
        <taxon>Bacteria</taxon>
        <taxon>Pseudomonadati</taxon>
        <taxon>Myxococcota</taxon>
        <taxon>Polyangia</taxon>
        <taxon>Polyangiales</taxon>
        <taxon>Polyangiaceae</taxon>
        <taxon>Sorangium</taxon>
    </lineage>
</organism>
<sequence length="109" mass="11935">MKSQSYSATWPGSNRRVGERDRLGWTTLIASTDVAAHVVRHFAPAREDEDEDFGHGDILYAADAVDQAWAPLARRLLHHGSPAGSAPDPPNRRAPGCTTSELPRARHAR</sequence>
<evidence type="ECO:0000313" key="2">
    <source>
        <dbReference type="EMBL" id="CAN97892.1"/>
    </source>
</evidence>
<dbReference type="eggNOG" id="COG1073">
    <property type="taxonomic scope" value="Bacteria"/>
</dbReference>
<dbReference type="HOGENOM" id="CLU_2182229_0_0_7"/>
<name>A9FAD5_SORC5</name>
<evidence type="ECO:0000313" key="3">
    <source>
        <dbReference type="Proteomes" id="UP000002139"/>
    </source>
</evidence>
<dbReference type="KEGG" id="scl:sce7723"/>
<dbReference type="EMBL" id="AM746676">
    <property type="protein sequence ID" value="CAN97892.1"/>
    <property type="molecule type" value="Genomic_DNA"/>
</dbReference>
<accession>A9FAD5</accession>
<feature type="region of interest" description="Disordered" evidence="1">
    <location>
        <begin position="78"/>
        <end position="109"/>
    </location>
</feature>
<protein>
    <submittedName>
        <fullName evidence="2">Uncharacterized protein</fullName>
    </submittedName>
</protein>
<dbReference type="AlphaFoldDB" id="A9FAD5"/>
<dbReference type="Proteomes" id="UP000002139">
    <property type="component" value="Chromosome"/>
</dbReference>
<gene>
    <name evidence="2" type="ordered locus">sce7723</name>
</gene>
<keyword evidence="3" id="KW-1185">Reference proteome</keyword>
<reference evidence="2 3" key="1">
    <citation type="journal article" date="2007" name="Nat. Biotechnol.">
        <title>Complete genome sequence of the myxobacterium Sorangium cellulosum.</title>
        <authorList>
            <person name="Schneiker S."/>
            <person name="Perlova O."/>
            <person name="Kaiser O."/>
            <person name="Gerth K."/>
            <person name="Alici A."/>
            <person name="Altmeyer M.O."/>
            <person name="Bartels D."/>
            <person name="Bekel T."/>
            <person name="Beyer S."/>
            <person name="Bode E."/>
            <person name="Bode H.B."/>
            <person name="Bolten C.J."/>
            <person name="Choudhuri J.V."/>
            <person name="Doss S."/>
            <person name="Elnakady Y.A."/>
            <person name="Frank B."/>
            <person name="Gaigalat L."/>
            <person name="Goesmann A."/>
            <person name="Groeger C."/>
            <person name="Gross F."/>
            <person name="Jelsbak L."/>
            <person name="Jelsbak L."/>
            <person name="Kalinowski J."/>
            <person name="Kegler C."/>
            <person name="Knauber T."/>
            <person name="Konietzny S."/>
            <person name="Kopp M."/>
            <person name="Krause L."/>
            <person name="Krug D."/>
            <person name="Linke B."/>
            <person name="Mahmud T."/>
            <person name="Martinez-Arias R."/>
            <person name="McHardy A.C."/>
            <person name="Merai M."/>
            <person name="Meyer F."/>
            <person name="Mormann S."/>
            <person name="Munoz-Dorado J."/>
            <person name="Perez J."/>
            <person name="Pradella S."/>
            <person name="Rachid S."/>
            <person name="Raddatz G."/>
            <person name="Rosenau F."/>
            <person name="Rueckert C."/>
            <person name="Sasse F."/>
            <person name="Scharfe M."/>
            <person name="Schuster S.C."/>
            <person name="Suen G."/>
            <person name="Treuner-Lange A."/>
            <person name="Velicer G.J."/>
            <person name="Vorholter F.-J."/>
            <person name="Weissman K.J."/>
            <person name="Welch R.D."/>
            <person name="Wenzel S.C."/>
            <person name="Whitworth D.E."/>
            <person name="Wilhelm S."/>
            <person name="Wittmann C."/>
            <person name="Bloecker H."/>
            <person name="Puehler A."/>
            <person name="Mueller R."/>
        </authorList>
    </citation>
    <scope>NUCLEOTIDE SEQUENCE [LARGE SCALE GENOMIC DNA]</scope>
    <source>
        <strain evidence="3">So ce56</strain>
    </source>
</reference>
<evidence type="ECO:0000256" key="1">
    <source>
        <dbReference type="SAM" id="MobiDB-lite"/>
    </source>
</evidence>
<proteinExistence type="predicted"/>